<name>A0ABW1P3S4_9PSEU</name>
<gene>
    <name evidence="2" type="ORF">ACFP3R_11870</name>
</gene>
<evidence type="ECO:0000256" key="1">
    <source>
        <dbReference type="SAM" id="SignalP"/>
    </source>
</evidence>
<accession>A0ABW1P3S4</accession>
<reference evidence="3" key="1">
    <citation type="journal article" date="2019" name="Int. J. Syst. Evol. Microbiol.">
        <title>The Global Catalogue of Microorganisms (GCM) 10K type strain sequencing project: providing services to taxonomists for standard genome sequencing and annotation.</title>
        <authorList>
            <consortium name="The Broad Institute Genomics Platform"/>
            <consortium name="The Broad Institute Genome Sequencing Center for Infectious Disease"/>
            <person name="Wu L."/>
            <person name="Ma J."/>
        </authorList>
    </citation>
    <scope>NUCLEOTIDE SEQUENCE [LARGE SCALE GENOMIC DNA]</scope>
    <source>
        <strain evidence="3">CGMCC 4.7246</strain>
    </source>
</reference>
<sequence>MRHGLMLARCAALAALLVGSVACSSGATGSTGSTDLAANALGPPLANPVEVADWVHEKTGQCDEAQPRTMEEFHDFVGPLRAALYAPYVTEWATCQAGPYERLGLVVFRRDGLGDFQRAWQGALSSGEVLDDPDFGFGNGFALSGTLGLELLGLHQLRCTPVTPDDEVGHTVAAEAEGCVYTQAPGHHH</sequence>
<dbReference type="EMBL" id="JBHSQO010000009">
    <property type="protein sequence ID" value="MFC6089970.1"/>
    <property type="molecule type" value="Genomic_DNA"/>
</dbReference>
<proteinExistence type="predicted"/>
<comment type="caution">
    <text evidence="2">The sequence shown here is derived from an EMBL/GenBank/DDBJ whole genome shotgun (WGS) entry which is preliminary data.</text>
</comment>
<protein>
    <recommendedName>
        <fullName evidence="4">LppA-like lipoprotein</fullName>
    </recommendedName>
</protein>
<evidence type="ECO:0000313" key="3">
    <source>
        <dbReference type="Proteomes" id="UP001596220"/>
    </source>
</evidence>
<feature type="chain" id="PRO_5047068590" description="LppA-like lipoprotein" evidence="1">
    <location>
        <begin position="28"/>
        <end position="189"/>
    </location>
</feature>
<keyword evidence="1" id="KW-0732">Signal</keyword>
<organism evidence="2 3">
    <name type="scientific">Saccharothrix lopnurensis</name>
    <dbReference type="NCBI Taxonomy" id="1670621"/>
    <lineage>
        <taxon>Bacteria</taxon>
        <taxon>Bacillati</taxon>
        <taxon>Actinomycetota</taxon>
        <taxon>Actinomycetes</taxon>
        <taxon>Pseudonocardiales</taxon>
        <taxon>Pseudonocardiaceae</taxon>
        <taxon>Saccharothrix</taxon>
    </lineage>
</organism>
<feature type="signal peptide" evidence="1">
    <location>
        <begin position="1"/>
        <end position="27"/>
    </location>
</feature>
<evidence type="ECO:0008006" key="4">
    <source>
        <dbReference type="Google" id="ProtNLM"/>
    </source>
</evidence>
<dbReference type="Proteomes" id="UP001596220">
    <property type="component" value="Unassembled WGS sequence"/>
</dbReference>
<dbReference type="PROSITE" id="PS51257">
    <property type="entry name" value="PROKAR_LIPOPROTEIN"/>
    <property type="match status" value="1"/>
</dbReference>
<evidence type="ECO:0000313" key="2">
    <source>
        <dbReference type="EMBL" id="MFC6089970.1"/>
    </source>
</evidence>
<keyword evidence="3" id="KW-1185">Reference proteome</keyword>
<dbReference type="RefSeq" id="WP_380635479.1">
    <property type="nucleotide sequence ID" value="NZ_JBHSQO010000009.1"/>
</dbReference>